<sequence length="182" mass="19953">MNVSRSMRKLCTALTASLDLEAPVDPQTLFRALCDAMSRTRGGRPIVLRFERFPTELTTSGLWLNMEEYDIVVVEKYTTPDHQLVILGHELWHMKAGHCTEHGRGAAAAARSLPDASDLTYASVAARSHYEDVQEIEAESFGLMLGDRCRPWLVGGDGPGAVRRNDVAGRIGNALGYRGPIG</sequence>
<dbReference type="AlphaFoldDB" id="A0A2K8PPI5"/>
<evidence type="ECO:0000313" key="2">
    <source>
        <dbReference type="Proteomes" id="UP000231791"/>
    </source>
</evidence>
<organism evidence="1 2">
    <name type="scientific">Streptomyces lavendulae subsp. lavendulae</name>
    <dbReference type="NCBI Taxonomy" id="58340"/>
    <lineage>
        <taxon>Bacteria</taxon>
        <taxon>Bacillati</taxon>
        <taxon>Actinomycetota</taxon>
        <taxon>Actinomycetes</taxon>
        <taxon>Kitasatosporales</taxon>
        <taxon>Streptomycetaceae</taxon>
        <taxon>Streptomyces</taxon>
    </lineage>
</organism>
<evidence type="ECO:0000313" key="1">
    <source>
        <dbReference type="EMBL" id="ATZ28378.1"/>
    </source>
</evidence>
<keyword evidence="2" id="KW-1185">Reference proteome</keyword>
<protein>
    <submittedName>
        <fullName evidence="1">Uncharacterized protein</fullName>
    </submittedName>
</protein>
<reference evidence="1 2" key="1">
    <citation type="submission" date="2017-11" db="EMBL/GenBank/DDBJ databases">
        <title>Complete genome sequence of Streptomyces lavendulae subsp. lavendulae CCM 3239 (formerly 'Streptomyces aureofaciens CCM 3239'), the producer of the angucycline-type antibiotic auricin.</title>
        <authorList>
            <person name="Busche T."/>
            <person name="Novakova R."/>
            <person name="Al'Dilaimi A."/>
            <person name="Homerova D."/>
            <person name="Feckova L."/>
            <person name="Rezuchova B."/>
            <person name="Mingyar E."/>
            <person name="Csolleiova D."/>
            <person name="Bekeova C."/>
            <person name="Winkler A."/>
            <person name="Sevcikova B."/>
            <person name="Kalinowski J."/>
            <person name="Kormanec J."/>
            <person name="Ruckert C."/>
        </authorList>
    </citation>
    <scope>NUCLEOTIDE SEQUENCE [LARGE SCALE GENOMIC DNA]</scope>
    <source>
        <strain evidence="1 2">CCM 3239</strain>
    </source>
</reference>
<name>A0A2K8PPI5_STRLA</name>
<dbReference type="EMBL" id="CP024985">
    <property type="protein sequence ID" value="ATZ28378.1"/>
    <property type="molecule type" value="Genomic_DNA"/>
</dbReference>
<dbReference type="Proteomes" id="UP000231791">
    <property type="component" value="Chromosome"/>
</dbReference>
<proteinExistence type="predicted"/>
<dbReference type="KEGG" id="slx:SLAV_33030"/>
<accession>A0A2K8PPI5</accession>
<gene>
    <name evidence="1" type="ORF">SLAV_33030</name>
</gene>